<reference evidence="2" key="1">
    <citation type="submission" date="2023-06" db="EMBL/GenBank/DDBJ databases">
        <authorList>
            <person name="Kurt Z."/>
        </authorList>
    </citation>
    <scope>NUCLEOTIDE SEQUENCE</scope>
</reference>
<keyword evidence="4" id="KW-1185">Reference proteome</keyword>
<dbReference type="InterPro" id="IPR001005">
    <property type="entry name" value="SANT/Myb"/>
</dbReference>
<evidence type="ECO:0000313" key="2">
    <source>
        <dbReference type="EMBL" id="CAI9940682.1"/>
    </source>
</evidence>
<dbReference type="CDD" id="cd00167">
    <property type="entry name" value="SANT"/>
    <property type="match status" value="1"/>
</dbReference>
<keyword evidence="2" id="KW-0238">DNA-binding</keyword>
<dbReference type="GO" id="GO:0003677">
    <property type="term" value="F:DNA binding"/>
    <property type="evidence" value="ECO:0007669"/>
    <property type="project" value="UniProtKB-KW"/>
</dbReference>
<dbReference type="SUPFAM" id="SSF46689">
    <property type="entry name" value="Homeodomain-like"/>
    <property type="match status" value="1"/>
</dbReference>
<sequence>MEYNCLSPQLLANQERMDYDTLSPSTIAQLSSLSSIFKNYVAEQEYSSIILTELEPQSIPKQYMEQESQDLTQQCLALKDNNPENNIYTNEWTKDKWTDFENKLFLSAVQNLKFNTPAQIASVVKTKSTKQVISHQQKLQLDRIYENTFGITKSGICEEEIIGTALLYIRNVLKINCDNICLNMNIQEHFVLKEGVLQLNKQLVRQMVRLPHKMVSGYKAIVAEIQKPVIALQFVAKKQNVSTGVAAMVIFVSK</sequence>
<evidence type="ECO:0000313" key="3">
    <source>
        <dbReference type="EMBL" id="CAL6016834.1"/>
    </source>
</evidence>
<gene>
    <name evidence="3" type="ORF">HINF_LOCUS25697</name>
    <name evidence="2" type="ORF">HINF_LOCUS28327</name>
</gene>
<dbReference type="AlphaFoldDB" id="A0AA86PTH8"/>
<proteinExistence type="predicted"/>
<dbReference type="EMBL" id="CATOUU010000681">
    <property type="protein sequence ID" value="CAI9940682.1"/>
    <property type="molecule type" value="Genomic_DNA"/>
</dbReference>
<dbReference type="InterPro" id="IPR009057">
    <property type="entry name" value="Homeodomain-like_sf"/>
</dbReference>
<reference evidence="3 4" key="2">
    <citation type="submission" date="2024-07" db="EMBL/GenBank/DDBJ databases">
        <authorList>
            <person name="Akdeniz Z."/>
        </authorList>
    </citation>
    <scope>NUCLEOTIDE SEQUENCE [LARGE SCALE GENOMIC DNA]</scope>
</reference>
<name>A0AA86PTH8_9EUKA</name>
<protein>
    <submittedName>
        <fullName evidence="2">Myb-like DNA-binding domain-containing protein</fullName>
    </submittedName>
    <submittedName>
        <fullName evidence="3">Myb-like_DNA-binding domain-containing protein</fullName>
    </submittedName>
</protein>
<comment type="caution">
    <text evidence="2">The sequence shown here is derived from an EMBL/GenBank/DDBJ whole genome shotgun (WGS) entry which is preliminary data.</text>
</comment>
<evidence type="ECO:0000259" key="1">
    <source>
        <dbReference type="Pfam" id="PF00249"/>
    </source>
</evidence>
<organism evidence="2">
    <name type="scientific">Hexamita inflata</name>
    <dbReference type="NCBI Taxonomy" id="28002"/>
    <lineage>
        <taxon>Eukaryota</taxon>
        <taxon>Metamonada</taxon>
        <taxon>Diplomonadida</taxon>
        <taxon>Hexamitidae</taxon>
        <taxon>Hexamitinae</taxon>
        <taxon>Hexamita</taxon>
    </lineage>
</organism>
<evidence type="ECO:0000313" key="4">
    <source>
        <dbReference type="Proteomes" id="UP001642409"/>
    </source>
</evidence>
<feature type="domain" description="Myb-like" evidence="1">
    <location>
        <begin position="94"/>
        <end position="138"/>
    </location>
</feature>
<dbReference type="Pfam" id="PF00249">
    <property type="entry name" value="Myb_DNA-binding"/>
    <property type="match status" value="1"/>
</dbReference>
<dbReference type="Gene3D" id="1.10.10.60">
    <property type="entry name" value="Homeodomain-like"/>
    <property type="match status" value="1"/>
</dbReference>
<dbReference type="Proteomes" id="UP001642409">
    <property type="component" value="Unassembled WGS sequence"/>
</dbReference>
<accession>A0AA86PTH8</accession>
<dbReference type="EMBL" id="CAXDID020000077">
    <property type="protein sequence ID" value="CAL6016834.1"/>
    <property type="molecule type" value="Genomic_DNA"/>
</dbReference>